<keyword evidence="5" id="KW-0547">Nucleotide-binding</keyword>
<dbReference type="SMART" id="SM00233">
    <property type="entry name" value="PH"/>
    <property type="match status" value="1"/>
</dbReference>
<proteinExistence type="inferred from homology"/>
<evidence type="ECO:0000313" key="12">
    <source>
        <dbReference type="EMBL" id="NDV31304.1"/>
    </source>
</evidence>
<feature type="domain" description="PH" evidence="10">
    <location>
        <begin position="1"/>
        <end position="90"/>
    </location>
</feature>
<dbReference type="SUPFAM" id="SSF50729">
    <property type="entry name" value="PH domain-like"/>
    <property type="match status" value="1"/>
</dbReference>
<dbReference type="GO" id="GO:0004674">
    <property type="term" value="F:protein serine/threonine kinase activity"/>
    <property type="evidence" value="ECO:0007669"/>
    <property type="project" value="UniProtKB-KW"/>
</dbReference>
<evidence type="ECO:0000256" key="3">
    <source>
        <dbReference type="ARBA" id="ARBA00022527"/>
    </source>
</evidence>
<dbReference type="EMBL" id="GIBP01002335">
    <property type="protein sequence ID" value="NDV31304.1"/>
    <property type="molecule type" value="Transcribed_RNA"/>
</dbReference>
<dbReference type="Gene3D" id="2.30.29.30">
    <property type="entry name" value="Pleckstrin-homology domain (PH domain)/Phosphotyrosine-binding domain (PTB)"/>
    <property type="match status" value="1"/>
</dbReference>
<dbReference type="Gene3D" id="3.90.810.10">
    <property type="entry name" value="CRIB domain"/>
    <property type="match status" value="1"/>
</dbReference>
<evidence type="ECO:0000256" key="4">
    <source>
        <dbReference type="ARBA" id="ARBA00022679"/>
    </source>
</evidence>
<dbReference type="InterPro" id="IPR001849">
    <property type="entry name" value="PH_domain"/>
</dbReference>
<comment type="catalytic activity">
    <reaction evidence="8">
        <text>L-threonyl-[protein] + ATP = O-phospho-L-threonyl-[protein] + ADP + H(+)</text>
        <dbReference type="Rhea" id="RHEA:46608"/>
        <dbReference type="Rhea" id="RHEA-COMP:11060"/>
        <dbReference type="Rhea" id="RHEA-COMP:11605"/>
        <dbReference type="ChEBI" id="CHEBI:15378"/>
        <dbReference type="ChEBI" id="CHEBI:30013"/>
        <dbReference type="ChEBI" id="CHEBI:30616"/>
        <dbReference type="ChEBI" id="CHEBI:61977"/>
        <dbReference type="ChEBI" id="CHEBI:456216"/>
        <dbReference type="EC" id="2.7.11.1"/>
    </reaction>
</comment>
<comment type="catalytic activity">
    <reaction evidence="9">
        <text>L-seryl-[protein] + ATP = O-phospho-L-seryl-[protein] + ADP + H(+)</text>
        <dbReference type="Rhea" id="RHEA:17989"/>
        <dbReference type="Rhea" id="RHEA-COMP:9863"/>
        <dbReference type="Rhea" id="RHEA-COMP:11604"/>
        <dbReference type="ChEBI" id="CHEBI:15378"/>
        <dbReference type="ChEBI" id="CHEBI:29999"/>
        <dbReference type="ChEBI" id="CHEBI:30616"/>
        <dbReference type="ChEBI" id="CHEBI:83421"/>
        <dbReference type="ChEBI" id="CHEBI:456216"/>
        <dbReference type="EC" id="2.7.11.1"/>
    </reaction>
</comment>
<dbReference type="EC" id="2.7.11.1" evidence="2"/>
<dbReference type="InterPro" id="IPR011009">
    <property type="entry name" value="Kinase-like_dom_sf"/>
</dbReference>
<dbReference type="CDD" id="cd01093">
    <property type="entry name" value="CRIB_PAK_like"/>
    <property type="match status" value="1"/>
</dbReference>
<dbReference type="PANTHER" id="PTHR45832:SF22">
    <property type="entry name" value="SERINE_THREONINE-PROTEIN KINASE SAMKA-RELATED"/>
    <property type="match status" value="1"/>
</dbReference>
<comment type="similarity">
    <text evidence="1">Belongs to the protein kinase superfamily. STE Ser/Thr protein kinase family. STE20 subfamily.</text>
</comment>
<dbReference type="PROSITE" id="PS50011">
    <property type="entry name" value="PROTEIN_KINASE_DOM"/>
    <property type="match status" value="1"/>
</dbReference>
<dbReference type="Pfam" id="PF00069">
    <property type="entry name" value="Pkinase"/>
    <property type="match status" value="1"/>
</dbReference>
<dbReference type="SMART" id="SM00285">
    <property type="entry name" value="PBD"/>
    <property type="match status" value="1"/>
</dbReference>
<reference evidence="12" key="1">
    <citation type="journal article" date="2020" name="J. Eukaryot. Microbiol.">
        <title>De novo Sequencing, Assembly and Annotation of the Transcriptome for the Free-Living Testate Amoeba Arcella intermedia.</title>
        <authorList>
            <person name="Ribeiro G.M."/>
            <person name="Porfirio-Sousa A.L."/>
            <person name="Maurer-Alcala X.X."/>
            <person name="Katz L.A."/>
            <person name="Lahr D.J.G."/>
        </authorList>
    </citation>
    <scope>NUCLEOTIDE SEQUENCE</scope>
</reference>
<dbReference type="SMART" id="SM00220">
    <property type="entry name" value="S_TKc"/>
    <property type="match status" value="1"/>
</dbReference>
<dbReference type="CDD" id="cd06614">
    <property type="entry name" value="STKc_PAK"/>
    <property type="match status" value="1"/>
</dbReference>
<evidence type="ECO:0000259" key="11">
    <source>
        <dbReference type="PROSITE" id="PS50011"/>
    </source>
</evidence>
<evidence type="ECO:0000256" key="2">
    <source>
        <dbReference type="ARBA" id="ARBA00012513"/>
    </source>
</evidence>
<dbReference type="InterPro" id="IPR000095">
    <property type="entry name" value="CRIB_dom"/>
</dbReference>
<dbReference type="PROSITE" id="PS50003">
    <property type="entry name" value="PH_DOMAIN"/>
    <property type="match status" value="1"/>
</dbReference>
<evidence type="ECO:0000256" key="9">
    <source>
        <dbReference type="ARBA" id="ARBA00048679"/>
    </source>
</evidence>
<dbReference type="Pfam" id="PF00169">
    <property type="entry name" value="PH"/>
    <property type="match status" value="1"/>
</dbReference>
<protein>
    <recommendedName>
        <fullName evidence="2">non-specific serine/threonine protein kinase</fullName>
        <ecNumber evidence="2">2.7.11.1</ecNumber>
    </recommendedName>
</protein>
<organism evidence="12">
    <name type="scientific">Arcella intermedia</name>
    <dbReference type="NCBI Taxonomy" id="1963864"/>
    <lineage>
        <taxon>Eukaryota</taxon>
        <taxon>Amoebozoa</taxon>
        <taxon>Tubulinea</taxon>
        <taxon>Elardia</taxon>
        <taxon>Arcellinida</taxon>
        <taxon>Sphaerothecina</taxon>
        <taxon>Arcellidae</taxon>
        <taxon>Arcella</taxon>
    </lineage>
</organism>
<dbReference type="Pfam" id="PF00786">
    <property type="entry name" value="PBD"/>
    <property type="match status" value="1"/>
</dbReference>
<name>A0A6B2L2S0_9EUKA</name>
<evidence type="ECO:0000259" key="10">
    <source>
        <dbReference type="PROSITE" id="PS50003"/>
    </source>
</evidence>
<evidence type="ECO:0000256" key="5">
    <source>
        <dbReference type="ARBA" id="ARBA00022741"/>
    </source>
</evidence>
<dbReference type="InterPro" id="IPR036936">
    <property type="entry name" value="CRIB_dom_sf"/>
</dbReference>
<keyword evidence="4" id="KW-0808">Transferase</keyword>
<dbReference type="FunFam" id="1.10.510.10:FF:000905">
    <property type="entry name" value="Non-specific serine/threonine protein kinase"/>
    <property type="match status" value="1"/>
</dbReference>
<dbReference type="GO" id="GO:0005524">
    <property type="term" value="F:ATP binding"/>
    <property type="evidence" value="ECO:0007669"/>
    <property type="project" value="UniProtKB-KW"/>
</dbReference>
<evidence type="ECO:0000256" key="1">
    <source>
        <dbReference type="ARBA" id="ARBA00008874"/>
    </source>
</evidence>
<evidence type="ECO:0000256" key="8">
    <source>
        <dbReference type="ARBA" id="ARBA00047899"/>
    </source>
</evidence>
<dbReference type="SUPFAM" id="SSF56112">
    <property type="entry name" value="Protein kinase-like (PK-like)"/>
    <property type="match status" value="1"/>
</dbReference>
<dbReference type="InterPro" id="IPR033923">
    <property type="entry name" value="PAK_BD"/>
</dbReference>
<feature type="domain" description="Protein kinase" evidence="11">
    <location>
        <begin position="191"/>
        <end position="445"/>
    </location>
</feature>
<dbReference type="AlphaFoldDB" id="A0A6B2L2S0"/>
<sequence>MKKQGHVVKNWKTRWFVLKNTNFYYFKKKGDPKPIDFIPLGGASIKVDSKMKRSHTFELYSPEIDKLFYVQANGKEDMDSWIKVLEKASAFCDVGTPFNVERKIHVDFDSATGFEGLPPEWEATLKTSGISKNEVINQSDAVLDVLKFADRMQNNKAAGVPRAANDNPLPAKEANLSLKDLVSDPSRKELFTNLNKIGEGAAGEVFIADWEEKNIEVAIKTMPINGENNHLLCTEINFMKSSSHENIVQYIDSFIVDNNKLWVVMELMDGGCLTDVLEQFEQVKMDESQISYVCLMSLRALNYIHKSHRIHRDVKSDNILLNSRGEVKIADFGYAAQLTEEKSKRHTVVGTPYWMAPELIRGHDYGIKVDIWSLGIMLMEMLEGEPPYLEFPPLRALFLITTKGIPPLNDVHQYSPELVDFYNKCLEKDVEKRPTSDELLGHPFLLKACSPDHFAPVISQARACAAQYDN</sequence>
<dbReference type="InterPro" id="IPR051931">
    <property type="entry name" value="PAK3-like"/>
</dbReference>
<keyword evidence="7" id="KW-0067">ATP-binding</keyword>
<dbReference type="PANTHER" id="PTHR45832">
    <property type="entry name" value="SERINE/THREONINE-PROTEIN KINASE SAMKA-RELATED-RELATED"/>
    <property type="match status" value="1"/>
</dbReference>
<evidence type="ECO:0000256" key="6">
    <source>
        <dbReference type="ARBA" id="ARBA00022777"/>
    </source>
</evidence>
<evidence type="ECO:0000256" key="7">
    <source>
        <dbReference type="ARBA" id="ARBA00022840"/>
    </source>
</evidence>
<keyword evidence="3" id="KW-0723">Serine/threonine-protein kinase</keyword>
<accession>A0A6B2L2S0</accession>
<dbReference type="InterPro" id="IPR000719">
    <property type="entry name" value="Prot_kinase_dom"/>
</dbReference>
<dbReference type="Gene3D" id="1.10.510.10">
    <property type="entry name" value="Transferase(Phosphotransferase) domain 1"/>
    <property type="match status" value="1"/>
</dbReference>
<dbReference type="InterPro" id="IPR011993">
    <property type="entry name" value="PH-like_dom_sf"/>
</dbReference>
<keyword evidence="6" id="KW-0418">Kinase</keyword>